<dbReference type="EMBL" id="LS974619">
    <property type="protein sequence ID" value="CAG7880480.1"/>
    <property type="molecule type" value="Genomic_DNA"/>
</dbReference>
<dbReference type="Proteomes" id="UP000694005">
    <property type="component" value="Chromosome A03"/>
</dbReference>
<evidence type="ECO:0000313" key="2">
    <source>
        <dbReference type="Proteomes" id="UP000694005"/>
    </source>
</evidence>
<protein>
    <submittedName>
        <fullName evidence="1">Uncharacterized protein</fullName>
    </submittedName>
</protein>
<dbReference type="InterPro" id="IPR027417">
    <property type="entry name" value="P-loop_NTPase"/>
</dbReference>
<accession>A0A8D9LMZ9</accession>
<dbReference type="Gramene" id="A03p18230.2_BraZ1">
    <property type="protein sequence ID" value="A03p18230.2_BraZ1.CDS"/>
    <property type="gene ID" value="A03g18230.2_BraZ1"/>
</dbReference>
<dbReference type="AlphaFoldDB" id="A0A8D9LMZ9"/>
<sequence>MQGRARTETEKTFAFGIPVIDKIIKFNTKHGHGKTPISFILTPTKYLDRQVAKFKEAPSLGGALNRTLSNPLVTSTTCIHVSGTQELVL</sequence>
<evidence type="ECO:0000313" key="1">
    <source>
        <dbReference type="EMBL" id="CAG7880480.1"/>
    </source>
</evidence>
<gene>
    <name evidence="1" type="ORF">BRAPAZ1V2_A03P18230.2</name>
</gene>
<name>A0A8D9LMZ9_BRACM</name>
<dbReference type="Gene3D" id="3.40.50.300">
    <property type="entry name" value="P-loop containing nucleotide triphosphate hydrolases"/>
    <property type="match status" value="1"/>
</dbReference>
<reference evidence="1 2" key="1">
    <citation type="submission" date="2021-07" db="EMBL/GenBank/DDBJ databases">
        <authorList>
            <consortium name="Genoscope - CEA"/>
            <person name="William W."/>
        </authorList>
    </citation>
    <scope>NUCLEOTIDE SEQUENCE [LARGE SCALE GENOMIC DNA]</scope>
</reference>
<proteinExistence type="predicted"/>
<organism evidence="1 2">
    <name type="scientific">Brassica campestris</name>
    <name type="common">Field mustard</name>
    <dbReference type="NCBI Taxonomy" id="3711"/>
    <lineage>
        <taxon>Eukaryota</taxon>
        <taxon>Viridiplantae</taxon>
        <taxon>Streptophyta</taxon>
        <taxon>Embryophyta</taxon>
        <taxon>Tracheophyta</taxon>
        <taxon>Spermatophyta</taxon>
        <taxon>Magnoliopsida</taxon>
        <taxon>eudicotyledons</taxon>
        <taxon>Gunneridae</taxon>
        <taxon>Pentapetalae</taxon>
        <taxon>rosids</taxon>
        <taxon>malvids</taxon>
        <taxon>Brassicales</taxon>
        <taxon>Brassicaceae</taxon>
        <taxon>Brassiceae</taxon>
        <taxon>Brassica</taxon>
    </lineage>
</organism>